<reference evidence="2" key="1">
    <citation type="journal article" date="2007" name="Plant Cell">
        <title>Dothideomycete-plant interactions illuminated by genome sequencing and EST analysis of the wheat pathogen Stagonospora nodorum.</title>
        <authorList>
            <person name="Hane J.K."/>
            <person name="Lowe R.G."/>
            <person name="Solomon P.S."/>
            <person name="Tan K.C."/>
            <person name="Schoch C.L."/>
            <person name="Spatafora J.W."/>
            <person name="Crous P.W."/>
            <person name="Kodira C."/>
            <person name="Birren B.W."/>
            <person name="Galagan J.E."/>
            <person name="Torriani S.F."/>
            <person name="McDonald B.A."/>
            <person name="Oliver R.P."/>
        </authorList>
    </citation>
    <scope>NUCLEOTIDE SEQUENCE [LARGE SCALE GENOMIC DNA]</scope>
    <source>
        <strain evidence="2">SN15 / ATCC MYA-4574 / FGSC 10173</strain>
    </source>
</reference>
<dbReference type="AlphaFoldDB" id="Q0UPT9"/>
<protein>
    <submittedName>
        <fullName evidence="1">Uncharacterized protein</fullName>
    </submittedName>
</protein>
<dbReference type="RefSeq" id="XP_001796607.1">
    <property type="nucleotide sequence ID" value="XM_001796555.1"/>
</dbReference>
<evidence type="ECO:0000313" key="2">
    <source>
        <dbReference type="Proteomes" id="UP000001055"/>
    </source>
</evidence>
<name>Q0UPT9_PHANO</name>
<organism evidence="1 2">
    <name type="scientific">Phaeosphaeria nodorum (strain SN15 / ATCC MYA-4574 / FGSC 10173)</name>
    <name type="common">Glume blotch fungus</name>
    <name type="synonym">Parastagonospora nodorum</name>
    <dbReference type="NCBI Taxonomy" id="321614"/>
    <lineage>
        <taxon>Eukaryota</taxon>
        <taxon>Fungi</taxon>
        <taxon>Dikarya</taxon>
        <taxon>Ascomycota</taxon>
        <taxon>Pezizomycotina</taxon>
        <taxon>Dothideomycetes</taxon>
        <taxon>Pleosporomycetidae</taxon>
        <taxon>Pleosporales</taxon>
        <taxon>Pleosporineae</taxon>
        <taxon>Phaeosphaeriaceae</taxon>
        <taxon>Parastagonospora</taxon>
    </lineage>
</organism>
<sequence>MVDWIETFAWPFVEDIRKVTLEGVIKKDPKPSSLFMSQALSGYA</sequence>
<dbReference type="KEGG" id="pno:SNOG_06225"/>
<evidence type="ECO:0000313" key="1">
    <source>
        <dbReference type="EMBL" id="EAT86056.1"/>
    </source>
</evidence>
<dbReference type="EMBL" id="CH445333">
    <property type="protein sequence ID" value="EAT86056.1"/>
    <property type="molecule type" value="Genomic_DNA"/>
</dbReference>
<gene>
    <name evidence="1" type="ORF">SNOG_06225</name>
</gene>
<accession>Q0UPT9</accession>
<dbReference type="InParanoid" id="Q0UPT9"/>
<dbReference type="Proteomes" id="UP000001055">
    <property type="component" value="Unassembled WGS sequence"/>
</dbReference>
<dbReference type="GeneID" id="5973486"/>
<proteinExistence type="predicted"/>